<keyword evidence="4" id="KW-1185">Reference proteome</keyword>
<dbReference type="EMBL" id="QZMU01000001">
    <property type="protein sequence ID" value="RRQ21727.1"/>
    <property type="molecule type" value="Genomic_DNA"/>
</dbReference>
<dbReference type="AlphaFoldDB" id="A0A426QJ49"/>
<evidence type="ECO:0000313" key="4">
    <source>
        <dbReference type="Proteomes" id="UP000287798"/>
    </source>
</evidence>
<proteinExistence type="predicted"/>
<dbReference type="RefSeq" id="WP_125181070.1">
    <property type="nucleotide sequence ID" value="NZ_QZMU01000001.1"/>
</dbReference>
<accession>A0A426QJ49</accession>
<gene>
    <name evidence="3" type="ORF">D6C00_07025</name>
</gene>
<evidence type="ECO:0000256" key="2">
    <source>
        <dbReference type="SAM" id="Phobius"/>
    </source>
</evidence>
<feature type="transmembrane region" description="Helical" evidence="2">
    <location>
        <begin position="64"/>
        <end position="81"/>
    </location>
</feature>
<name>A0A426QJ49_9GAMM</name>
<feature type="compositionally biased region" description="Basic and acidic residues" evidence="1">
    <location>
        <begin position="1"/>
        <end position="12"/>
    </location>
</feature>
<keyword evidence="2" id="KW-0812">Transmembrane</keyword>
<feature type="region of interest" description="Disordered" evidence="1">
    <location>
        <begin position="1"/>
        <end position="46"/>
    </location>
</feature>
<comment type="caution">
    <text evidence="3">The sequence shown here is derived from an EMBL/GenBank/DDBJ whole genome shotgun (WGS) entry which is preliminary data.</text>
</comment>
<keyword evidence="2" id="KW-0472">Membrane</keyword>
<sequence length="83" mass="8970">MATATEKAHSTAEHVAQAAHEAIDRAAQTGGRVEEKVRETGERTRARAHDIEESAVSYFREHPYITVGAAVAAGMLLGSLLRR</sequence>
<protein>
    <submittedName>
        <fullName evidence="3">DUF883 family protein</fullName>
    </submittedName>
</protein>
<evidence type="ECO:0000313" key="3">
    <source>
        <dbReference type="EMBL" id="RRQ21727.1"/>
    </source>
</evidence>
<reference evidence="3 4" key="1">
    <citation type="journal article" date="2010" name="Int. J. Syst. Evol. Microbiol.">
        <title>Thiohalobacter thiocyanaticus gen. nov., sp. nov., a moderately halophilic, sulfur-oxidizing gammaproteobacterium from hypersaline lakes, that utilizes thiocyanate.</title>
        <authorList>
            <person name="Sorokin D.Y."/>
            <person name="Kovaleva O.L."/>
            <person name="Tourova T.P."/>
            <person name="Muyzer G."/>
        </authorList>
    </citation>
    <scope>NUCLEOTIDE SEQUENCE [LARGE SCALE GENOMIC DNA]</scope>
    <source>
        <strain evidence="3 4">Hrh1</strain>
    </source>
</reference>
<dbReference type="Proteomes" id="UP000287798">
    <property type="component" value="Unassembled WGS sequence"/>
</dbReference>
<evidence type="ECO:0000256" key="1">
    <source>
        <dbReference type="SAM" id="MobiDB-lite"/>
    </source>
</evidence>
<feature type="compositionally biased region" description="Basic and acidic residues" evidence="1">
    <location>
        <begin position="32"/>
        <end position="46"/>
    </location>
</feature>
<organism evidence="3 4">
    <name type="scientific">Thiohalobacter thiocyanaticus</name>
    <dbReference type="NCBI Taxonomy" id="585455"/>
    <lineage>
        <taxon>Bacteria</taxon>
        <taxon>Pseudomonadati</taxon>
        <taxon>Pseudomonadota</taxon>
        <taxon>Gammaproteobacteria</taxon>
        <taxon>Thiohalobacterales</taxon>
        <taxon>Thiohalobacteraceae</taxon>
        <taxon>Thiohalobacter</taxon>
    </lineage>
</organism>
<keyword evidence="2" id="KW-1133">Transmembrane helix</keyword>